<feature type="compositionally biased region" description="Basic and acidic residues" evidence="2">
    <location>
        <begin position="1517"/>
        <end position="1526"/>
    </location>
</feature>
<feature type="region of interest" description="Disordered" evidence="2">
    <location>
        <begin position="69"/>
        <end position="91"/>
    </location>
</feature>
<evidence type="ECO:0000313" key="5">
    <source>
        <dbReference type="Proteomes" id="UP000242188"/>
    </source>
</evidence>
<feature type="compositionally biased region" description="Polar residues" evidence="2">
    <location>
        <begin position="1584"/>
        <end position="1595"/>
    </location>
</feature>
<feature type="zinc finger region" description="C3H1-type" evidence="1">
    <location>
        <begin position="1461"/>
        <end position="1488"/>
    </location>
</feature>
<dbReference type="Pfam" id="PF15376">
    <property type="entry name" value="DUF4603"/>
    <property type="match status" value="1"/>
</dbReference>
<gene>
    <name evidence="4" type="ORF">KP79_PYT17558</name>
</gene>
<dbReference type="SMART" id="SM00356">
    <property type="entry name" value="ZnF_C3H1"/>
    <property type="match status" value="2"/>
</dbReference>
<reference evidence="4 5" key="1">
    <citation type="journal article" date="2017" name="Nat. Ecol. Evol.">
        <title>Scallop genome provides insights into evolution of bilaterian karyotype and development.</title>
        <authorList>
            <person name="Wang S."/>
            <person name="Zhang J."/>
            <person name="Jiao W."/>
            <person name="Li J."/>
            <person name="Xun X."/>
            <person name="Sun Y."/>
            <person name="Guo X."/>
            <person name="Huan P."/>
            <person name="Dong B."/>
            <person name="Zhang L."/>
            <person name="Hu X."/>
            <person name="Sun X."/>
            <person name="Wang J."/>
            <person name="Zhao C."/>
            <person name="Wang Y."/>
            <person name="Wang D."/>
            <person name="Huang X."/>
            <person name="Wang R."/>
            <person name="Lv J."/>
            <person name="Li Y."/>
            <person name="Zhang Z."/>
            <person name="Liu B."/>
            <person name="Lu W."/>
            <person name="Hui Y."/>
            <person name="Liang J."/>
            <person name="Zhou Z."/>
            <person name="Hou R."/>
            <person name="Li X."/>
            <person name="Liu Y."/>
            <person name="Li H."/>
            <person name="Ning X."/>
            <person name="Lin Y."/>
            <person name="Zhao L."/>
            <person name="Xing Q."/>
            <person name="Dou J."/>
            <person name="Li Y."/>
            <person name="Mao J."/>
            <person name="Guo H."/>
            <person name="Dou H."/>
            <person name="Li T."/>
            <person name="Mu C."/>
            <person name="Jiang W."/>
            <person name="Fu Q."/>
            <person name="Fu X."/>
            <person name="Miao Y."/>
            <person name="Liu J."/>
            <person name="Yu Q."/>
            <person name="Li R."/>
            <person name="Liao H."/>
            <person name="Li X."/>
            <person name="Kong Y."/>
            <person name="Jiang Z."/>
            <person name="Chourrout D."/>
            <person name="Li R."/>
            <person name="Bao Z."/>
        </authorList>
    </citation>
    <scope>NUCLEOTIDE SEQUENCE [LARGE SCALE GENOMIC DNA]</scope>
    <source>
        <strain evidence="4 5">PY_sf001</strain>
    </source>
</reference>
<evidence type="ECO:0000256" key="2">
    <source>
        <dbReference type="SAM" id="MobiDB-lite"/>
    </source>
</evidence>
<protein>
    <recommendedName>
        <fullName evidence="3">C3H1-type domain-containing protein</fullName>
    </recommendedName>
</protein>
<dbReference type="Gene3D" id="4.10.1000.10">
    <property type="entry name" value="Zinc finger, CCCH-type"/>
    <property type="match status" value="1"/>
</dbReference>
<organism evidence="4 5">
    <name type="scientific">Mizuhopecten yessoensis</name>
    <name type="common">Japanese scallop</name>
    <name type="synonym">Patinopecten yessoensis</name>
    <dbReference type="NCBI Taxonomy" id="6573"/>
    <lineage>
        <taxon>Eukaryota</taxon>
        <taxon>Metazoa</taxon>
        <taxon>Spiralia</taxon>
        <taxon>Lophotrochozoa</taxon>
        <taxon>Mollusca</taxon>
        <taxon>Bivalvia</taxon>
        <taxon>Autobranchia</taxon>
        <taxon>Pteriomorphia</taxon>
        <taxon>Pectinida</taxon>
        <taxon>Pectinoidea</taxon>
        <taxon>Pectinidae</taxon>
        <taxon>Mizuhopecten</taxon>
    </lineage>
</organism>
<proteinExistence type="predicted"/>
<comment type="caution">
    <text evidence="4">The sequence shown here is derived from an EMBL/GenBank/DDBJ whole genome shotgun (WGS) entry which is preliminary data.</text>
</comment>
<dbReference type="GO" id="GO:0008270">
    <property type="term" value="F:zinc ion binding"/>
    <property type="evidence" value="ECO:0007669"/>
    <property type="project" value="UniProtKB-KW"/>
</dbReference>
<dbReference type="PANTHER" id="PTHR17611:SF3">
    <property type="entry name" value="DNA SEGMENT, CHR 5, ERATO DOI 579, EXPRESSED"/>
    <property type="match status" value="1"/>
</dbReference>
<feature type="compositionally biased region" description="Polar residues" evidence="2">
    <location>
        <begin position="196"/>
        <end position="211"/>
    </location>
</feature>
<dbReference type="PROSITE" id="PS50103">
    <property type="entry name" value="ZF_C3H1"/>
    <property type="match status" value="1"/>
</dbReference>
<feature type="region of interest" description="Disordered" evidence="2">
    <location>
        <begin position="1517"/>
        <end position="1595"/>
    </location>
</feature>
<evidence type="ECO:0000313" key="4">
    <source>
        <dbReference type="EMBL" id="OWF52772.1"/>
    </source>
</evidence>
<keyword evidence="1" id="KW-0863">Zinc-finger</keyword>
<sequence length="1595" mass="181162">MRYLEKQVHMETLHMPSVQVWLGNELESRGIDSIIYSRHIIQLLQQDDDEEIDCPDYFDFNKYKPQVNKKGKVKKPEKVNQANSEKTEDRKKNAAIECLQAAVSEEDTGIEVLVEELCTKLKEVCKPANPEDSEVLQLSDSSTTTDETDTSNSSPDPAERYYAAFPALHGQEKPECSDFSSPYNQDSVDVWRKNPITKSTGESLSVNFDSGNESEKESKQRARRDKGTKTRSESRQNKSSKKRKSARHQGRIGGKNSDSIGKFCRFANWSQDWNYDSDSAIDYHQELTMDKERELCSQVENLLREILLPGSKHGDFLGKTGRPYYKTAPASLSEERFSPEVQEKDFWYTQPFDELFEAEDESTPFHQRLYKRHSYPSFECFNQTNDQDILSTTSSPSKKCERDIDANVEQHIDSGKESRKAVEGTPDLDTLVMKDNDEGQESLGLQLLSLEDINNRNSVFKDSDAFGLQELSLEENTSLDNDDSFGLQSLMVEQECFENLLEEKNPPEKDIFVMPEGELVPDALAHPNHLSYFLSSSPWTATEKDFREVVVPHKDEAEKKKLENESNYASPVQNSLTYYQTTRNQDEVGYVVPDEFENDKSKINCDHYREDNLPFKGSSSSLFDPVLKSNTDSSTSSNSSASVTTMMEHRPNIDWMSHHSDEKTSVPDYDSFTHPFSSLYTSFQSTDFLSPASNVVDHEISIPVSSNEPSQMSVWPNKFLFGRDTDVDDSSAIGWDMSSSPQLSFGGKASQLWDVNYQGKKMLGFAYPWKPFQHLDHIQETSTESNIMQSVNFMGNNQSDDDTSLNTLIPQITFSLISEEEESAFMNDDSDGENEDQHLFSHDYRKDFDRSFSLNELSSLRSKAESVTSNSQLSKSFELVPSEHSAFQDVVPRRIQHAVSEPNLQQYHLDSNRNEPKFFDECLSLTPKKKMESSSPKEHLFFSPKTHFQPIQTPVEKNGDTASDASSSDFHLRDLFGGCPKTSKTPYQKFQDVGSDSSEESFIPMFKLRKEHDKYIQTNTSVTYQTAESNCDGEEYGNICNKCGNFIQNRNWEQDGGPECICTEFYQNALEDFDIYGYVESLTVSEQNTPQNVPKEVKNACTDSGYEDFDTGDTGFEGSRNVRYAFPERCVPPVASIPAGNVFECITVEKSSGEKQVFSREDGWVMYKVEGGLGLQCLNEAHIRKNLKYAKGGKEEEDVEGDEVEDGEEFLMHQVEEEWLLNGYYCEGELLDDTDNLDYPVSQSVWSTGQDYTTREEQIFMDQQYSEREASVEPYMRNLSQSSYSVNPFASDNGILTRHFLKEDVQQSDRECIQNDSSNIGESVGNVSNFTCSDRHHSDNTELTYGVAIEEWQDASKPEPFQQDEDVIKVKLVFHQRKNAHADLGNHNIKSQETVDPQFFMPMPSQAVFSTDLEEEWLKGKHDENDLNLQSLVKGSGGKKKPCSFFMEGVCRRMDCKFVHDVSNITCRFWAEGDCFKAEMCPFLHGYYPKVKGGASGSKSKGTKFELRVDDFPDLRKVAKDGDSKSKTLHTKKNPYFDAKSNNKNNKRGQMKTGDKGTATLQKSQGEGKTSLQTNMKCSAFPRKTTSSNAPKNKQ</sequence>
<feature type="compositionally biased region" description="Polar residues" evidence="2">
    <location>
        <begin position="1559"/>
        <end position="1577"/>
    </location>
</feature>
<dbReference type="InterPro" id="IPR000571">
    <property type="entry name" value="Znf_CCCH"/>
</dbReference>
<feature type="compositionally biased region" description="Low complexity" evidence="2">
    <location>
        <begin position="139"/>
        <end position="156"/>
    </location>
</feature>
<accession>A0A210QVU0</accession>
<feature type="region of interest" description="Disordered" evidence="2">
    <location>
        <begin position="195"/>
        <end position="256"/>
    </location>
</feature>
<keyword evidence="1" id="KW-0479">Metal-binding</keyword>
<feature type="domain" description="C3H1-type" evidence="3">
    <location>
        <begin position="1461"/>
        <end position="1488"/>
    </location>
</feature>
<dbReference type="InterPro" id="IPR027871">
    <property type="entry name" value="DUF4603"/>
</dbReference>
<dbReference type="PANTHER" id="PTHR17611">
    <property type="entry name" value="DNA SEGMENT, CHR 5, ERATO DOI 579, EXPRESSED"/>
    <property type="match status" value="1"/>
</dbReference>
<keyword evidence="1" id="KW-0862">Zinc</keyword>
<dbReference type="EMBL" id="NEDP02001654">
    <property type="protein sequence ID" value="OWF52772.1"/>
    <property type="molecule type" value="Genomic_DNA"/>
</dbReference>
<evidence type="ECO:0000259" key="3">
    <source>
        <dbReference type="PROSITE" id="PS50103"/>
    </source>
</evidence>
<dbReference type="Proteomes" id="UP000242188">
    <property type="component" value="Unassembled WGS sequence"/>
</dbReference>
<feature type="region of interest" description="Disordered" evidence="2">
    <location>
        <begin position="130"/>
        <end position="158"/>
    </location>
</feature>
<evidence type="ECO:0000256" key="1">
    <source>
        <dbReference type="PROSITE-ProRule" id="PRU00723"/>
    </source>
</evidence>
<name>A0A210QVU0_MIZYE</name>
<feature type="compositionally biased region" description="Basic and acidic residues" evidence="2">
    <location>
        <begin position="213"/>
        <end position="236"/>
    </location>
</feature>
<keyword evidence="5" id="KW-1185">Reference proteome</keyword>
<dbReference type="OrthoDB" id="3247158at2759"/>
<dbReference type="STRING" id="6573.A0A210QVU0"/>
<feature type="compositionally biased region" description="Basic residues" evidence="2">
    <location>
        <begin position="238"/>
        <end position="250"/>
    </location>
</feature>